<feature type="transmembrane region" description="Helical" evidence="1">
    <location>
        <begin position="232"/>
        <end position="251"/>
    </location>
</feature>
<feature type="transmembrane region" description="Helical" evidence="1">
    <location>
        <begin position="312"/>
        <end position="332"/>
    </location>
</feature>
<dbReference type="AlphaFoldDB" id="A0AAF3J456"/>
<feature type="transmembrane region" description="Helical" evidence="1">
    <location>
        <begin position="483"/>
        <end position="503"/>
    </location>
</feature>
<organism evidence="2 3">
    <name type="scientific">Mesorhabditis belari</name>
    <dbReference type="NCBI Taxonomy" id="2138241"/>
    <lineage>
        <taxon>Eukaryota</taxon>
        <taxon>Metazoa</taxon>
        <taxon>Ecdysozoa</taxon>
        <taxon>Nematoda</taxon>
        <taxon>Chromadorea</taxon>
        <taxon>Rhabditida</taxon>
        <taxon>Rhabditina</taxon>
        <taxon>Rhabditomorpha</taxon>
        <taxon>Rhabditoidea</taxon>
        <taxon>Rhabditidae</taxon>
        <taxon>Mesorhabditinae</taxon>
        <taxon>Mesorhabditis</taxon>
    </lineage>
</organism>
<evidence type="ECO:0000256" key="1">
    <source>
        <dbReference type="SAM" id="Phobius"/>
    </source>
</evidence>
<accession>A0AAF3J456</accession>
<sequence>MAMNSSDPSAPPPLPPVSPDEILFDTLFMAICGALGVIFGVAGVYAVKRNSILKGIIEHYAFVDLLNLILINGCHLFWGVPCALWTLNEVIPFLDHLFGGLAFTAPSIGFPPKLCGSFARWCQACLTQFCCANVNRKFGGDSERLRSDSIHKIDSSISFPTGSSLYLLCLKMSENTTDPAEYPDYEPPEVAQEEILFDILFMAIFGFLGTAFGLGGFYVVKKNSILKGIMEHYAFVDLLNLTIINGCHLFWAVPCALWTVNEAVPFLDNVFGGLAFTAPSISFPPKLFLGINRFTALALEGRFYKAFEKTKILQYIFMIVYPLITAAVYAIPRTINKEPGRHQGVEFGGFGTIFGLLGIIVVKRNSFLKGIVKHYLLIDLLNLVIINGCHLCWGVPCAIWNLNENFPFVDYFFSSLAMSAPSIGFPPKVLAGYIFFPVNTFFDGSVFVMMHRRIRALQAAQHHPNSHLRADQLRKEFKLVSPMLVNLIIGIFLTVTSTIGGYFVGTSSLLSFIIYTAVWQACTLAYCISYVILLRDRKPSHSQTVRVLNVSNLSSTRITH</sequence>
<evidence type="ECO:0000313" key="3">
    <source>
        <dbReference type="WBParaSite" id="MBELARI_LOCUS15058"/>
    </source>
</evidence>
<feature type="transmembrane region" description="Helical" evidence="1">
    <location>
        <begin position="59"/>
        <end position="78"/>
    </location>
</feature>
<keyword evidence="1" id="KW-1133">Transmembrane helix</keyword>
<feature type="transmembrane region" description="Helical" evidence="1">
    <location>
        <begin position="22"/>
        <end position="47"/>
    </location>
</feature>
<dbReference type="Proteomes" id="UP000887575">
    <property type="component" value="Unassembled WGS sequence"/>
</dbReference>
<feature type="transmembrane region" description="Helical" evidence="1">
    <location>
        <begin position="430"/>
        <end position="450"/>
    </location>
</feature>
<keyword evidence="2" id="KW-1185">Reference proteome</keyword>
<feature type="transmembrane region" description="Helical" evidence="1">
    <location>
        <begin position="271"/>
        <end position="291"/>
    </location>
</feature>
<feature type="transmembrane region" description="Helical" evidence="1">
    <location>
        <begin position="374"/>
        <end position="402"/>
    </location>
</feature>
<reference evidence="3" key="1">
    <citation type="submission" date="2024-02" db="UniProtKB">
        <authorList>
            <consortium name="WormBaseParasite"/>
        </authorList>
    </citation>
    <scope>IDENTIFICATION</scope>
</reference>
<protein>
    <submittedName>
        <fullName evidence="3">Uncharacterized protein</fullName>
    </submittedName>
</protein>
<dbReference type="WBParaSite" id="MBELARI_LOCUS15058">
    <property type="protein sequence ID" value="MBELARI_LOCUS15058"/>
    <property type="gene ID" value="MBELARI_LOCUS15058"/>
</dbReference>
<keyword evidence="1" id="KW-0472">Membrane</keyword>
<proteinExistence type="predicted"/>
<evidence type="ECO:0000313" key="2">
    <source>
        <dbReference type="Proteomes" id="UP000887575"/>
    </source>
</evidence>
<keyword evidence="1" id="KW-0812">Transmembrane</keyword>
<feature type="transmembrane region" description="Helical" evidence="1">
    <location>
        <begin position="344"/>
        <end position="362"/>
    </location>
</feature>
<name>A0AAF3J456_9BILA</name>
<feature type="transmembrane region" description="Helical" evidence="1">
    <location>
        <begin position="509"/>
        <end position="533"/>
    </location>
</feature>
<feature type="transmembrane region" description="Helical" evidence="1">
    <location>
        <begin position="195"/>
        <end position="220"/>
    </location>
</feature>